<dbReference type="FunFam" id="3.30.160.20:FF:000047">
    <property type="entry name" value="double-stranded RNA-binding protein 1"/>
    <property type="match status" value="1"/>
</dbReference>
<organism evidence="7 9">
    <name type="scientific">Medicago truncatula</name>
    <name type="common">Barrel medic</name>
    <name type="synonym">Medicago tribuloides</name>
    <dbReference type="NCBI Taxonomy" id="3880"/>
    <lineage>
        <taxon>Eukaryota</taxon>
        <taxon>Viridiplantae</taxon>
        <taxon>Streptophyta</taxon>
        <taxon>Embryophyta</taxon>
        <taxon>Tracheophyta</taxon>
        <taxon>Spermatophyta</taxon>
        <taxon>Magnoliopsida</taxon>
        <taxon>eudicotyledons</taxon>
        <taxon>Gunneridae</taxon>
        <taxon>Pentapetalae</taxon>
        <taxon>rosids</taxon>
        <taxon>fabids</taxon>
        <taxon>Fabales</taxon>
        <taxon>Fabaceae</taxon>
        <taxon>Papilionoideae</taxon>
        <taxon>50 kb inversion clade</taxon>
        <taxon>NPAAA clade</taxon>
        <taxon>Hologalegina</taxon>
        <taxon>IRL clade</taxon>
        <taxon>Trifolieae</taxon>
        <taxon>Medicago</taxon>
    </lineage>
</organism>
<dbReference type="Proteomes" id="UP000002051">
    <property type="component" value="Chromosome 3"/>
</dbReference>
<gene>
    <name evidence="8" type="primary">11432283</name>
    <name evidence="7" type="ordered locus">MTR_3g100120</name>
</gene>
<dbReference type="CDD" id="cd19907">
    <property type="entry name" value="DSRM_AtDRB-like_rpt1"/>
    <property type="match status" value="1"/>
</dbReference>
<dbReference type="GO" id="GO:0004525">
    <property type="term" value="F:ribonuclease III activity"/>
    <property type="evidence" value="ECO:0000318"/>
    <property type="project" value="GO_Central"/>
</dbReference>
<feature type="domain" description="DRBM" evidence="6">
    <location>
        <begin position="104"/>
        <end position="174"/>
    </location>
</feature>
<keyword evidence="1" id="KW-0677">Repeat</keyword>
<dbReference type="Pfam" id="PF00035">
    <property type="entry name" value="dsrm"/>
    <property type="match status" value="2"/>
</dbReference>
<feature type="compositionally biased region" description="Polar residues" evidence="5">
    <location>
        <begin position="341"/>
        <end position="351"/>
    </location>
</feature>
<dbReference type="PANTHER" id="PTHR11207:SF1">
    <property type="entry name" value="DOUBLE-STRANDED RNA-BINDING PROTEIN 1"/>
    <property type="match status" value="1"/>
</dbReference>
<evidence type="ECO:0000313" key="8">
    <source>
        <dbReference type="EnsemblPlants" id="AES73145"/>
    </source>
</evidence>
<dbReference type="PROSITE" id="PS50137">
    <property type="entry name" value="DS_RBD"/>
    <property type="match status" value="2"/>
</dbReference>
<feature type="region of interest" description="Disordered" evidence="5">
    <location>
        <begin position="198"/>
        <end position="243"/>
    </location>
</feature>
<evidence type="ECO:0000256" key="4">
    <source>
        <dbReference type="PROSITE-ProRule" id="PRU00266"/>
    </source>
</evidence>
<dbReference type="GO" id="GO:0006396">
    <property type="term" value="P:RNA processing"/>
    <property type="evidence" value="ECO:0000318"/>
    <property type="project" value="GO_Central"/>
</dbReference>
<dbReference type="PANTHER" id="PTHR11207">
    <property type="entry name" value="RIBONUCLEASE III"/>
    <property type="match status" value="1"/>
</dbReference>
<feature type="domain" description="DRBM" evidence="6">
    <location>
        <begin position="18"/>
        <end position="87"/>
    </location>
</feature>
<evidence type="ECO:0000256" key="1">
    <source>
        <dbReference type="ARBA" id="ARBA00022737"/>
    </source>
</evidence>
<name>G7J4K9_MEDTR</name>
<dbReference type="GO" id="GO:0003725">
    <property type="term" value="F:double-stranded RNA binding"/>
    <property type="evidence" value="ECO:0000318"/>
    <property type="project" value="GO_Central"/>
</dbReference>
<evidence type="ECO:0000313" key="7">
    <source>
        <dbReference type="EMBL" id="AES73145.2"/>
    </source>
</evidence>
<dbReference type="KEGG" id="mtr:11432283"/>
<feature type="region of interest" description="Disordered" evidence="5">
    <location>
        <begin position="336"/>
        <end position="359"/>
    </location>
</feature>
<reference evidence="7 9" key="2">
    <citation type="journal article" date="2014" name="BMC Genomics">
        <title>An improved genome release (version Mt4.0) for the model legume Medicago truncatula.</title>
        <authorList>
            <person name="Tang H."/>
            <person name="Krishnakumar V."/>
            <person name="Bidwell S."/>
            <person name="Rosen B."/>
            <person name="Chan A."/>
            <person name="Zhou S."/>
            <person name="Gentzbittel L."/>
            <person name="Childs K.L."/>
            <person name="Yandell M."/>
            <person name="Gundlach H."/>
            <person name="Mayer K.F."/>
            <person name="Schwartz D.C."/>
            <person name="Town C.D."/>
        </authorList>
    </citation>
    <scope>GENOME REANNOTATION</scope>
    <source>
        <strain evidence="8 9">cv. Jemalong A17</strain>
    </source>
</reference>
<dbReference type="InterPro" id="IPR014720">
    <property type="entry name" value="dsRBD_dom"/>
</dbReference>
<evidence type="ECO:0000256" key="2">
    <source>
        <dbReference type="ARBA" id="ARBA00022884"/>
    </source>
</evidence>
<accession>A0A0C3VP48</accession>
<keyword evidence="9" id="KW-1185">Reference proteome</keyword>
<comment type="function">
    <text evidence="3">Binds double-stranded RNA.</text>
</comment>
<evidence type="ECO:0000259" key="6">
    <source>
        <dbReference type="PROSITE" id="PS50137"/>
    </source>
</evidence>
<protein>
    <submittedName>
        <fullName evidence="7">Double-stranded RNA-binding motif protein</fullName>
    </submittedName>
</protein>
<dbReference type="Gene3D" id="3.30.160.20">
    <property type="match status" value="2"/>
</dbReference>
<dbReference type="EnsemblPlants" id="AES73145">
    <property type="protein sequence ID" value="AES73145"/>
    <property type="gene ID" value="MTR_3g100120"/>
</dbReference>
<evidence type="ECO:0000256" key="3">
    <source>
        <dbReference type="ARBA" id="ARBA00037597"/>
    </source>
</evidence>
<dbReference type="GO" id="GO:0010468">
    <property type="term" value="P:regulation of gene expression"/>
    <property type="evidence" value="ECO:0000318"/>
    <property type="project" value="GO_Central"/>
</dbReference>
<dbReference type="GO" id="GO:0005634">
    <property type="term" value="C:nucleus"/>
    <property type="evidence" value="ECO:0000318"/>
    <property type="project" value="GO_Central"/>
</dbReference>
<sequence length="662" mass="72322">MSTTNEDFQVVGVSNCYVFKSQLQEYAQKAGLGTPVYETTKEGPSHEPSFRSTVIMNDVRYDSLAGFFNRKAAEQSAAEVALMELAKTGEVNQSITQPVHETGLCKNLLQEYAQKMNYAMPLYQSKKDDTPPGRAPLYSCTVDIGGMLYIGGTAKTKREAEIKAARTALLAIQTNASQASENQFGHLTVIPSRKRATESIADEASKAPKSKKSRFKGKYSKKKPHRNKKRRINADNAGDEAKIDNGAESLASANDESGLQEIKSEAAFPSEVMKNSENGVSSNHHEKETLAGLQEIKSEAAFPSEAMQYYDNGVSTNHHEKETLAGLQEVKSEAAFPSEAMKNSENGASTNYHEKETSAGLQEVKSEAAFPPDEAMQNSENGVPTNHHEKETLGAIKEVKSEAAFPSDEAMQNSENGASTNHHEKETLAAIQEVKSEAAFPSDEAMQNSENGVSTNHHEKETLATIQEIKSEAAFPSDETMMNSENGVSTNHHEKETLAAIQEIKSEAAFPSDEATMNSENGVSTNHHEKETLAAIQEIKSEAAFLSEAMTNSENRVSTNHHEEEKLAGVQEIKSEAAFLSEVMKNSGSDISTNLHEKEMYQSFVLNNQENFESGKLTELQSKEINIGNVVTEVSFAPEGYILAMSVEMNKQNCNGDMVSGE</sequence>
<evidence type="ECO:0000313" key="9">
    <source>
        <dbReference type="Proteomes" id="UP000002051"/>
    </source>
</evidence>
<feature type="compositionally biased region" description="Basic residues" evidence="5">
    <location>
        <begin position="208"/>
        <end position="231"/>
    </location>
</feature>
<reference evidence="8" key="3">
    <citation type="submission" date="2015-04" db="UniProtKB">
        <authorList>
            <consortium name="EnsemblPlants"/>
        </authorList>
    </citation>
    <scope>IDENTIFICATION</scope>
    <source>
        <strain evidence="8">cv. Jemalong A17</strain>
    </source>
</reference>
<reference evidence="7 9" key="1">
    <citation type="journal article" date="2011" name="Nature">
        <title>The Medicago genome provides insight into the evolution of rhizobial symbioses.</title>
        <authorList>
            <person name="Young N.D."/>
            <person name="Debelle F."/>
            <person name="Oldroyd G.E."/>
            <person name="Geurts R."/>
            <person name="Cannon S.B."/>
            <person name="Udvardi M.K."/>
            <person name="Benedito V.A."/>
            <person name="Mayer K.F."/>
            <person name="Gouzy J."/>
            <person name="Schoof H."/>
            <person name="Van de Peer Y."/>
            <person name="Proost S."/>
            <person name="Cook D.R."/>
            <person name="Meyers B.C."/>
            <person name="Spannagl M."/>
            <person name="Cheung F."/>
            <person name="De Mita S."/>
            <person name="Krishnakumar V."/>
            <person name="Gundlach H."/>
            <person name="Zhou S."/>
            <person name="Mudge J."/>
            <person name="Bharti A.K."/>
            <person name="Murray J.D."/>
            <person name="Naoumkina M.A."/>
            <person name="Rosen B."/>
            <person name="Silverstein K.A."/>
            <person name="Tang H."/>
            <person name="Rombauts S."/>
            <person name="Zhao P.X."/>
            <person name="Zhou P."/>
            <person name="Barbe V."/>
            <person name="Bardou P."/>
            <person name="Bechner M."/>
            <person name="Bellec A."/>
            <person name="Berger A."/>
            <person name="Berges H."/>
            <person name="Bidwell S."/>
            <person name="Bisseling T."/>
            <person name="Choisne N."/>
            <person name="Couloux A."/>
            <person name="Denny R."/>
            <person name="Deshpande S."/>
            <person name="Dai X."/>
            <person name="Doyle J.J."/>
            <person name="Dudez A.M."/>
            <person name="Farmer A.D."/>
            <person name="Fouteau S."/>
            <person name="Franken C."/>
            <person name="Gibelin C."/>
            <person name="Gish J."/>
            <person name="Goldstein S."/>
            <person name="Gonzalez A.J."/>
            <person name="Green P.J."/>
            <person name="Hallab A."/>
            <person name="Hartog M."/>
            <person name="Hua A."/>
            <person name="Humphray S.J."/>
            <person name="Jeong D.H."/>
            <person name="Jing Y."/>
            <person name="Jocker A."/>
            <person name="Kenton S.M."/>
            <person name="Kim D.J."/>
            <person name="Klee K."/>
            <person name="Lai H."/>
            <person name="Lang C."/>
            <person name="Lin S."/>
            <person name="Macmil S.L."/>
            <person name="Magdelenat G."/>
            <person name="Matthews L."/>
            <person name="McCorrison J."/>
            <person name="Monaghan E.L."/>
            <person name="Mun J.H."/>
            <person name="Najar F.Z."/>
            <person name="Nicholson C."/>
            <person name="Noirot C."/>
            <person name="O'Bleness M."/>
            <person name="Paule C.R."/>
            <person name="Poulain J."/>
            <person name="Prion F."/>
            <person name="Qin B."/>
            <person name="Qu C."/>
            <person name="Retzel E.F."/>
            <person name="Riddle C."/>
            <person name="Sallet E."/>
            <person name="Samain S."/>
            <person name="Samson N."/>
            <person name="Sanders I."/>
            <person name="Saurat O."/>
            <person name="Scarpelli C."/>
            <person name="Schiex T."/>
            <person name="Segurens B."/>
            <person name="Severin A.J."/>
            <person name="Sherrier D.J."/>
            <person name="Shi R."/>
            <person name="Sims S."/>
            <person name="Singer S.R."/>
            <person name="Sinharoy S."/>
            <person name="Sterck L."/>
            <person name="Viollet A."/>
            <person name="Wang B.B."/>
            <person name="Wang K."/>
            <person name="Wang M."/>
            <person name="Wang X."/>
            <person name="Warfsmann J."/>
            <person name="Weissenbach J."/>
            <person name="White D.D."/>
            <person name="White J.D."/>
            <person name="Wiley G.B."/>
            <person name="Wincker P."/>
            <person name="Xing Y."/>
            <person name="Yang L."/>
            <person name="Yao Z."/>
            <person name="Ying F."/>
            <person name="Zhai J."/>
            <person name="Zhou L."/>
            <person name="Zuber A."/>
            <person name="Denarie J."/>
            <person name="Dixon R.A."/>
            <person name="May G.D."/>
            <person name="Schwartz D.C."/>
            <person name="Rogers J."/>
            <person name="Quetier F."/>
            <person name="Town C.D."/>
            <person name="Roe B.A."/>
        </authorList>
    </citation>
    <scope>NUCLEOTIDE SEQUENCE [LARGE SCALE GENOMIC DNA]</scope>
    <source>
        <strain evidence="7">A17</strain>
        <strain evidence="8 9">cv. Jemalong A17</strain>
    </source>
</reference>
<dbReference type="InterPro" id="IPR044450">
    <property type="entry name" value="AtDRB-like_DSRM_1"/>
</dbReference>
<dbReference type="ExpressionAtlas" id="G7J4K9">
    <property type="expression patterns" value="differential"/>
</dbReference>
<dbReference type="SMART" id="SM00358">
    <property type="entry name" value="DSRM"/>
    <property type="match status" value="2"/>
</dbReference>
<dbReference type="AlphaFoldDB" id="G7J4K9"/>
<dbReference type="HOGENOM" id="CLU_414695_0_0_1"/>
<proteinExistence type="predicted"/>
<dbReference type="OrthoDB" id="1904943at2759"/>
<accession>G7J4K9</accession>
<dbReference type="STRING" id="3880.G7J4K9"/>
<keyword evidence="2 4" id="KW-0694">RNA-binding</keyword>
<dbReference type="SUPFAM" id="SSF54768">
    <property type="entry name" value="dsRNA-binding domain-like"/>
    <property type="match status" value="2"/>
</dbReference>
<evidence type="ECO:0000256" key="5">
    <source>
        <dbReference type="SAM" id="MobiDB-lite"/>
    </source>
</evidence>
<dbReference type="EMBL" id="CM001219">
    <property type="protein sequence ID" value="AES73145.2"/>
    <property type="molecule type" value="Genomic_DNA"/>
</dbReference>